<feature type="transmembrane region" description="Helical" evidence="5">
    <location>
        <begin position="106"/>
        <end position="124"/>
    </location>
</feature>
<name>A0A4R3XYD1_9PROT</name>
<dbReference type="Gene3D" id="1.20.120.550">
    <property type="entry name" value="Membrane associated eicosanoid/glutathione metabolism-like domain"/>
    <property type="match status" value="1"/>
</dbReference>
<accession>A0A4R3XYD1</accession>
<dbReference type="Pfam" id="PF01124">
    <property type="entry name" value="MAPEG"/>
    <property type="match status" value="1"/>
</dbReference>
<dbReference type="SUPFAM" id="SSF161084">
    <property type="entry name" value="MAPEG domain-like"/>
    <property type="match status" value="1"/>
</dbReference>
<evidence type="ECO:0000256" key="1">
    <source>
        <dbReference type="ARBA" id="ARBA00004370"/>
    </source>
</evidence>
<dbReference type="PANTHER" id="PTHR35371">
    <property type="entry name" value="INNER MEMBRANE PROTEIN"/>
    <property type="match status" value="1"/>
</dbReference>
<comment type="subcellular location">
    <subcellularLocation>
        <location evidence="1">Membrane</location>
    </subcellularLocation>
</comment>
<sequence>MSIAYWCIFISGLLPFFWSMSWRWPVYSLTANLAPRSFEVKLSGWRLRAHWAHLNAIEAFPQFAVAVIVAQQFHVSQSIVDELAIAFVIFRVVHGLFYLADLGVPRTLAFAGGGACTIALFLLAI</sequence>
<keyword evidence="7" id="KW-1185">Reference proteome</keyword>
<dbReference type="GO" id="GO:0016020">
    <property type="term" value="C:membrane"/>
    <property type="evidence" value="ECO:0007669"/>
    <property type="project" value="UniProtKB-SubCell"/>
</dbReference>
<evidence type="ECO:0000313" key="7">
    <source>
        <dbReference type="Proteomes" id="UP000295367"/>
    </source>
</evidence>
<dbReference type="Proteomes" id="UP000295367">
    <property type="component" value="Unassembled WGS sequence"/>
</dbReference>
<dbReference type="InterPro" id="IPR023352">
    <property type="entry name" value="MAPEG-like_dom_sf"/>
</dbReference>
<organism evidence="6 7">
    <name type="scientific">Sulfurirhabdus autotrophica</name>
    <dbReference type="NCBI Taxonomy" id="1706046"/>
    <lineage>
        <taxon>Bacteria</taxon>
        <taxon>Pseudomonadati</taxon>
        <taxon>Pseudomonadota</taxon>
        <taxon>Betaproteobacteria</taxon>
        <taxon>Nitrosomonadales</taxon>
        <taxon>Sulfuricellaceae</taxon>
        <taxon>Sulfurirhabdus</taxon>
    </lineage>
</organism>
<keyword evidence="2 5" id="KW-0812">Transmembrane</keyword>
<comment type="caution">
    <text evidence="6">The sequence shown here is derived from an EMBL/GenBank/DDBJ whole genome shotgun (WGS) entry which is preliminary data.</text>
</comment>
<dbReference type="InterPro" id="IPR001129">
    <property type="entry name" value="Membr-assoc_MAPEG"/>
</dbReference>
<gene>
    <name evidence="6" type="ORF">EDC63_11312</name>
</gene>
<proteinExistence type="predicted"/>
<protein>
    <submittedName>
        <fullName evidence="6">Putative MAPEG superfamily protein</fullName>
    </submittedName>
</protein>
<reference evidence="6 7" key="1">
    <citation type="submission" date="2019-03" db="EMBL/GenBank/DDBJ databases">
        <title>Genomic Encyclopedia of Type Strains, Phase IV (KMG-IV): sequencing the most valuable type-strain genomes for metagenomic binning, comparative biology and taxonomic classification.</title>
        <authorList>
            <person name="Goeker M."/>
        </authorList>
    </citation>
    <scope>NUCLEOTIDE SEQUENCE [LARGE SCALE GENOMIC DNA]</scope>
    <source>
        <strain evidence="6 7">DSM 100309</strain>
    </source>
</reference>
<dbReference type="PANTHER" id="PTHR35371:SF1">
    <property type="entry name" value="BLR7753 PROTEIN"/>
    <property type="match status" value="1"/>
</dbReference>
<evidence type="ECO:0000256" key="3">
    <source>
        <dbReference type="ARBA" id="ARBA00022989"/>
    </source>
</evidence>
<keyword evidence="4 5" id="KW-0472">Membrane</keyword>
<evidence type="ECO:0000256" key="4">
    <source>
        <dbReference type="ARBA" id="ARBA00023136"/>
    </source>
</evidence>
<dbReference type="AlphaFoldDB" id="A0A4R3XYD1"/>
<dbReference type="RefSeq" id="WP_165922995.1">
    <property type="nucleotide sequence ID" value="NZ_BHVT01000008.1"/>
</dbReference>
<keyword evidence="3 5" id="KW-1133">Transmembrane helix</keyword>
<dbReference type="EMBL" id="SMCO01000013">
    <property type="protein sequence ID" value="TCV84077.1"/>
    <property type="molecule type" value="Genomic_DNA"/>
</dbReference>
<evidence type="ECO:0000256" key="5">
    <source>
        <dbReference type="SAM" id="Phobius"/>
    </source>
</evidence>
<evidence type="ECO:0000313" key="6">
    <source>
        <dbReference type="EMBL" id="TCV84077.1"/>
    </source>
</evidence>
<evidence type="ECO:0000256" key="2">
    <source>
        <dbReference type="ARBA" id="ARBA00022692"/>
    </source>
</evidence>